<dbReference type="AlphaFoldDB" id="A0A5C3Q3G0"/>
<organism evidence="5 6">
    <name type="scientific">Polyporus arcularius HHB13444</name>
    <dbReference type="NCBI Taxonomy" id="1314778"/>
    <lineage>
        <taxon>Eukaryota</taxon>
        <taxon>Fungi</taxon>
        <taxon>Dikarya</taxon>
        <taxon>Basidiomycota</taxon>
        <taxon>Agaricomycotina</taxon>
        <taxon>Agaricomycetes</taxon>
        <taxon>Polyporales</taxon>
        <taxon>Polyporaceae</taxon>
        <taxon>Polyporus</taxon>
    </lineage>
</organism>
<dbReference type="SUPFAM" id="SSF52540">
    <property type="entry name" value="P-loop containing nucleoside triphosphate hydrolases"/>
    <property type="match status" value="1"/>
</dbReference>
<feature type="coiled-coil region" evidence="4">
    <location>
        <begin position="55"/>
        <end position="135"/>
    </location>
</feature>
<evidence type="ECO:0000256" key="3">
    <source>
        <dbReference type="ARBA" id="ARBA00023054"/>
    </source>
</evidence>
<accession>A0A5C3Q3G0</accession>
<feature type="coiled-coil region" evidence="4">
    <location>
        <begin position="414"/>
        <end position="451"/>
    </location>
</feature>
<dbReference type="InterPro" id="IPR027417">
    <property type="entry name" value="P-loop_NTPase"/>
</dbReference>
<dbReference type="PANTHER" id="PTHR45916">
    <property type="entry name" value="STRUCTURAL MAINTENANCE OF CHROMOSOMES PROTEIN 5"/>
    <property type="match status" value="1"/>
</dbReference>
<dbReference type="GO" id="GO:0000724">
    <property type="term" value="P:double-strand break repair via homologous recombination"/>
    <property type="evidence" value="ECO:0007669"/>
    <property type="project" value="TreeGrafter"/>
</dbReference>
<dbReference type="GO" id="GO:0005634">
    <property type="term" value="C:nucleus"/>
    <property type="evidence" value="ECO:0007669"/>
    <property type="project" value="TreeGrafter"/>
</dbReference>
<evidence type="ECO:0000256" key="2">
    <source>
        <dbReference type="ARBA" id="ARBA00018687"/>
    </source>
</evidence>
<dbReference type="InParanoid" id="A0A5C3Q3G0"/>
<dbReference type="STRING" id="1314778.A0A5C3Q3G0"/>
<comment type="similarity">
    <text evidence="1">Belongs to the SMC family. SMC5 subfamily.</text>
</comment>
<gene>
    <name evidence="5" type="ORF">K466DRAFT_119957</name>
</gene>
<dbReference type="GO" id="GO:0003697">
    <property type="term" value="F:single-stranded DNA binding"/>
    <property type="evidence" value="ECO:0007669"/>
    <property type="project" value="TreeGrafter"/>
</dbReference>
<proteinExistence type="inferred from homology"/>
<dbReference type="Gene3D" id="3.40.50.300">
    <property type="entry name" value="P-loop containing nucleotide triphosphate hydrolases"/>
    <property type="match status" value="1"/>
</dbReference>
<evidence type="ECO:0000256" key="1">
    <source>
        <dbReference type="ARBA" id="ARBA00010171"/>
    </source>
</evidence>
<dbReference type="Proteomes" id="UP000308197">
    <property type="component" value="Unassembled WGS sequence"/>
</dbReference>
<evidence type="ECO:0000313" key="6">
    <source>
        <dbReference type="Proteomes" id="UP000308197"/>
    </source>
</evidence>
<evidence type="ECO:0000256" key="4">
    <source>
        <dbReference type="SAM" id="Coils"/>
    </source>
</evidence>
<protein>
    <recommendedName>
        <fullName evidence="2">Structural maintenance of chromosomes protein 5</fullName>
    </recommendedName>
</protein>
<dbReference type="EMBL" id="ML210964">
    <property type="protein sequence ID" value="TFK94910.1"/>
    <property type="molecule type" value="Genomic_DNA"/>
</dbReference>
<name>A0A5C3Q3G0_9APHY</name>
<sequence length="858" mass="98293">MRTATNSRQWRSATLTWSVTYGEYYEARDVYRDLKPKKAEAVKNWKLLKRRNQPFVDMQKAMEAELKERDKARDEKKNAVRRKVQAMSGKWKEVNGLDEDAEDLKNRLDRLKRSEKDRANQIKKLERTVEEIREKLAHPPKTENLEDINNEIKALNIGNNNTHQRQQELQEKQRANVEKGSRCKHEISQINTRLQQLDSVAHQKLELLKRFDPDCAEVVEWLRKNQSRFRMEIFEPALLCVTVPNRAYVDAVEACFGGSQLRTIVAQCEEDYQLLNRLCVDTPEAIGRKARINTWFKPADYNRLPPPPASAEQLRAIGFDGYAIDFIDCPEGLKWFLCSDARLHRTAIALNPQAVDPNRAMEMAAQAGGANYVIGNVMNQVNRSKYGKRLPQNTTREIQRARSLGAAMVDQQLKRELQMKLADAQTNLRAVQEEEQELSAEDKEIQAAGREYRAAHDKLEARKRAVLDAQKKFESLGLSLRREEAKLAQLRDAPPADVERNSIKQKLLTITSKRVDCIRAYVDLMRAAIKEQEGAARAGLEYLQVSANKVALESMCKEQADAIAKAHDVAAEITVRFDQAKKVSKQKLAISKEKLAEADDDLRDEFTQMEQAGELATQTPDEWRADLDQRREELEMNMATNANVVEVYNKRKAEIDTLTAKIEDHEQRITKIEQSIKRARDNWQPELEKLVGSIGKKFSAAFDRIGCAGEIRIREDEDFEKWAIDIMVKFRDNEKLQLLTGERQSGGERSLTTILYLMSLTEEARAPFSLVDEINQGMDQRAERAVHNSLVEVTCQADSGQYFLITPKLLPDLNYHERMKILCVNNGEWLPEEKGLGNLNGLIDNFLRFRQGRGTASA</sequence>
<feature type="coiled-coil region" evidence="4">
    <location>
        <begin position="648"/>
        <end position="682"/>
    </location>
</feature>
<evidence type="ECO:0000313" key="5">
    <source>
        <dbReference type="EMBL" id="TFK94910.1"/>
    </source>
</evidence>
<keyword evidence="6" id="KW-1185">Reference proteome</keyword>
<keyword evidence="3 4" id="KW-0175">Coiled coil</keyword>
<reference evidence="5 6" key="1">
    <citation type="journal article" date="2019" name="Nat. Ecol. Evol.">
        <title>Megaphylogeny resolves global patterns of mushroom evolution.</title>
        <authorList>
            <person name="Varga T."/>
            <person name="Krizsan K."/>
            <person name="Foldi C."/>
            <person name="Dima B."/>
            <person name="Sanchez-Garcia M."/>
            <person name="Sanchez-Ramirez S."/>
            <person name="Szollosi G.J."/>
            <person name="Szarkandi J.G."/>
            <person name="Papp V."/>
            <person name="Albert L."/>
            <person name="Andreopoulos W."/>
            <person name="Angelini C."/>
            <person name="Antonin V."/>
            <person name="Barry K.W."/>
            <person name="Bougher N.L."/>
            <person name="Buchanan P."/>
            <person name="Buyck B."/>
            <person name="Bense V."/>
            <person name="Catcheside P."/>
            <person name="Chovatia M."/>
            <person name="Cooper J."/>
            <person name="Damon W."/>
            <person name="Desjardin D."/>
            <person name="Finy P."/>
            <person name="Geml J."/>
            <person name="Haridas S."/>
            <person name="Hughes K."/>
            <person name="Justo A."/>
            <person name="Karasinski D."/>
            <person name="Kautmanova I."/>
            <person name="Kiss B."/>
            <person name="Kocsube S."/>
            <person name="Kotiranta H."/>
            <person name="LaButti K.M."/>
            <person name="Lechner B.E."/>
            <person name="Liimatainen K."/>
            <person name="Lipzen A."/>
            <person name="Lukacs Z."/>
            <person name="Mihaltcheva S."/>
            <person name="Morgado L.N."/>
            <person name="Niskanen T."/>
            <person name="Noordeloos M.E."/>
            <person name="Ohm R.A."/>
            <person name="Ortiz-Santana B."/>
            <person name="Ovrebo C."/>
            <person name="Racz N."/>
            <person name="Riley R."/>
            <person name="Savchenko A."/>
            <person name="Shiryaev A."/>
            <person name="Soop K."/>
            <person name="Spirin V."/>
            <person name="Szebenyi C."/>
            <person name="Tomsovsky M."/>
            <person name="Tulloss R.E."/>
            <person name="Uehling J."/>
            <person name="Grigoriev I.V."/>
            <person name="Vagvolgyi C."/>
            <person name="Papp T."/>
            <person name="Martin F.M."/>
            <person name="Miettinen O."/>
            <person name="Hibbett D.S."/>
            <person name="Nagy L.G."/>
        </authorList>
    </citation>
    <scope>NUCLEOTIDE SEQUENCE [LARGE SCALE GENOMIC DNA]</scope>
    <source>
        <strain evidence="5 6">HHB13444</strain>
    </source>
</reference>
<dbReference type="PANTHER" id="PTHR45916:SF1">
    <property type="entry name" value="STRUCTURAL MAINTENANCE OF CHROMOSOMES PROTEIN 5"/>
    <property type="match status" value="1"/>
</dbReference>
<dbReference type="GO" id="GO:0030915">
    <property type="term" value="C:Smc5-Smc6 complex"/>
    <property type="evidence" value="ECO:0007669"/>
    <property type="project" value="TreeGrafter"/>
</dbReference>
<dbReference type="FunCoup" id="A0A5C3Q3G0">
    <property type="interactions" value="845"/>
</dbReference>